<accession>A0A0P6XEK4</accession>
<organism evidence="2 3">
    <name type="scientific">Ornatilinea apprima</name>
    <dbReference type="NCBI Taxonomy" id="1134406"/>
    <lineage>
        <taxon>Bacteria</taxon>
        <taxon>Bacillati</taxon>
        <taxon>Chloroflexota</taxon>
        <taxon>Anaerolineae</taxon>
        <taxon>Anaerolineales</taxon>
        <taxon>Anaerolineaceae</taxon>
        <taxon>Ornatilinea</taxon>
    </lineage>
</organism>
<gene>
    <name evidence="2" type="ORF">ADN00_07890</name>
</gene>
<feature type="transmembrane region" description="Helical" evidence="1">
    <location>
        <begin position="161"/>
        <end position="182"/>
    </location>
</feature>
<reference evidence="2 3" key="1">
    <citation type="submission" date="2015-07" db="EMBL/GenBank/DDBJ databases">
        <title>Genome sequence of Ornatilinea apprima DSM 23815.</title>
        <authorList>
            <person name="Hemp J."/>
            <person name="Ward L.M."/>
            <person name="Pace L.A."/>
            <person name="Fischer W.W."/>
        </authorList>
    </citation>
    <scope>NUCLEOTIDE SEQUENCE [LARGE SCALE GENOMIC DNA]</scope>
    <source>
        <strain evidence="2 3">P3M-1</strain>
    </source>
</reference>
<dbReference type="AlphaFoldDB" id="A0A0P6XEK4"/>
<name>A0A0P6XEK4_9CHLR</name>
<evidence type="ECO:0000256" key="1">
    <source>
        <dbReference type="SAM" id="Phobius"/>
    </source>
</evidence>
<feature type="transmembrane region" description="Helical" evidence="1">
    <location>
        <begin position="12"/>
        <end position="28"/>
    </location>
</feature>
<proteinExistence type="predicted"/>
<dbReference type="EMBL" id="LGCL01000020">
    <property type="protein sequence ID" value="KPL78087.1"/>
    <property type="molecule type" value="Genomic_DNA"/>
</dbReference>
<keyword evidence="1" id="KW-1133">Transmembrane helix</keyword>
<sequence length="285" mass="32619">MESLNNILDNREIAIIIWLGVFFVWALSQKKIRKSFVKVFKTFAQKVIFISSILMVLYIGTMIYLLHRINLWNISYLSDTIIWILGVAFVLFVNISHAREDDYFRKAVVDNIKLVVFIEFITDLYVFNLWVELILVPVLALLGALLGAASARPEFKRVESLLAPIVGLIGVGFLAYAIYNMIVDFGAFLSMQNLLTLLMPLILTILFLPFVYVLAVYVVYDSIFMRIKKIVANPKLANYAKWQTLFAFHLNLKALNKWLRKVVVSKLESREAIKQAILSVKMSGA</sequence>
<feature type="transmembrane region" description="Helical" evidence="1">
    <location>
        <begin position="194"/>
        <end position="220"/>
    </location>
</feature>
<feature type="transmembrane region" description="Helical" evidence="1">
    <location>
        <begin position="73"/>
        <end position="95"/>
    </location>
</feature>
<keyword evidence="1" id="KW-0812">Transmembrane</keyword>
<dbReference type="RefSeq" id="WP_075062444.1">
    <property type="nucleotide sequence ID" value="NZ_LGCL01000020.1"/>
</dbReference>
<dbReference type="Proteomes" id="UP000050417">
    <property type="component" value="Unassembled WGS sequence"/>
</dbReference>
<evidence type="ECO:0000313" key="3">
    <source>
        <dbReference type="Proteomes" id="UP000050417"/>
    </source>
</evidence>
<keyword evidence="1" id="KW-0472">Membrane</keyword>
<feature type="transmembrane region" description="Helical" evidence="1">
    <location>
        <begin position="133"/>
        <end position="149"/>
    </location>
</feature>
<evidence type="ECO:0000313" key="2">
    <source>
        <dbReference type="EMBL" id="KPL78087.1"/>
    </source>
</evidence>
<protein>
    <submittedName>
        <fullName evidence="2">Uncharacterized protein</fullName>
    </submittedName>
</protein>
<dbReference type="OrthoDB" id="1366695at2"/>
<comment type="caution">
    <text evidence="2">The sequence shown here is derived from an EMBL/GenBank/DDBJ whole genome shotgun (WGS) entry which is preliminary data.</text>
</comment>
<keyword evidence="3" id="KW-1185">Reference proteome</keyword>
<feature type="transmembrane region" description="Helical" evidence="1">
    <location>
        <begin position="48"/>
        <end position="67"/>
    </location>
</feature>